<gene>
    <name evidence="6" type="ORF">FGK64_13080</name>
</gene>
<dbReference type="PANTHER" id="PTHR30537">
    <property type="entry name" value="HTH-TYPE TRANSCRIPTIONAL REGULATOR"/>
    <property type="match status" value="1"/>
</dbReference>
<dbReference type="PROSITE" id="PS50931">
    <property type="entry name" value="HTH_LYSR"/>
    <property type="match status" value="1"/>
</dbReference>
<comment type="similarity">
    <text evidence="1">Belongs to the LysR transcriptional regulatory family.</text>
</comment>
<dbReference type="InterPro" id="IPR000847">
    <property type="entry name" value="LysR_HTH_N"/>
</dbReference>
<dbReference type="PANTHER" id="PTHR30537:SF3">
    <property type="entry name" value="TRANSCRIPTIONAL REGULATORY PROTEIN"/>
    <property type="match status" value="1"/>
</dbReference>
<accession>A0ABY2XBG9</accession>
<evidence type="ECO:0000259" key="5">
    <source>
        <dbReference type="PROSITE" id="PS50931"/>
    </source>
</evidence>
<dbReference type="InterPro" id="IPR005119">
    <property type="entry name" value="LysR_subst-bd"/>
</dbReference>
<keyword evidence="3" id="KW-0238">DNA-binding</keyword>
<dbReference type="InterPro" id="IPR058163">
    <property type="entry name" value="LysR-type_TF_proteobact-type"/>
</dbReference>
<evidence type="ECO:0000256" key="2">
    <source>
        <dbReference type="ARBA" id="ARBA00023015"/>
    </source>
</evidence>
<evidence type="ECO:0000256" key="3">
    <source>
        <dbReference type="ARBA" id="ARBA00023125"/>
    </source>
</evidence>
<evidence type="ECO:0000313" key="6">
    <source>
        <dbReference type="EMBL" id="TMV13656.1"/>
    </source>
</evidence>
<comment type="caution">
    <text evidence="6">The sequence shown here is derived from an EMBL/GenBank/DDBJ whole genome shotgun (WGS) entry which is preliminary data.</text>
</comment>
<dbReference type="Pfam" id="PF03466">
    <property type="entry name" value="LysR_substrate"/>
    <property type="match status" value="1"/>
</dbReference>
<evidence type="ECO:0000313" key="7">
    <source>
        <dbReference type="Proteomes" id="UP001191082"/>
    </source>
</evidence>
<dbReference type="Proteomes" id="UP001191082">
    <property type="component" value="Unassembled WGS sequence"/>
</dbReference>
<reference evidence="6 7" key="1">
    <citation type="submission" date="2019-05" db="EMBL/GenBank/DDBJ databases">
        <title>Marivita sp. nov. isolated from sea sediment.</title>
        <authorList>
            <person name="Kim W."/>
        </authorList>
    </citation>
    <scope>NUCLEOTIDE SEQUENCE [LARGE SCALE GENOMIC DNA]</scope>
    <source>
        <strain evidence="6 7">CAU 1492</strain>
    </source>
</reference>
<organism evidence="6 7">
    <name type="scientific">Arenibacterium halophilum</name>
    <dbReference type="NCBI Taxonomy" id="2583821"/>
    <lineage>
        <taxon>Bacteria</taxon>
        <taxon>Pseudomonadati</taxon>
        <taxon>Pseudomonadota</taxon>
        <taxon>Alphaproteobacteria</taxon>
        <taxon>Rhodobacterales</taxon>
        <taxon>Paracoccaceae</taxon>
        <taxon>Arenibacterium</taxon>
    </lineage>
</organism>
<dbReference type="EMBL" id="VCPC01000002">
    <property type="protein sequence ID" value="TMV13656.1"/>
    <property type="molecule type" value="Genomic_DNA"/>
</dbReference>
<dbReference type="SUPFAM" id="SSF46785">
    <property type="entry name" value="Winged helix' DNA-binding domain"/>
    <property type="match status" value="1"/>
</dbReference>
<proteinExistence type="inferred from homology"/>
<protein>
    <submittedName>
        <fullName evidence="6">LysR family transcriptional regulator</fullName>
    </submittedName>
</protein>
<keyword evidence="7" id="KW-1185">Reference proteome</keyword>
<sequence>MHSSNWDNLRYVLTVAEHGSLSAAARALGVNHATVLRRVSAFEDDHGGAVFEKTATGYRVIPDRERVIEAAREVERAVYSVGRLMHGARAPLRGVVRVSSTDSLSQLVLPGALARLHGQAPELRVDVLSSNIHLDFARNEADLTVRPTHRLSDDLEGEQGATMSFGAYVAEGYSGKQWLGLAGPLARSAPAAWITANIAPEQITAGADSFMVLREMARAGLGIAVLPDFVGADTPGLLRRPDLMPPDFVPIWVATYAELRDVPRIRLVRQEILGYLSERADWLRGPV</sequence>
<dbReference type="Pfam" id="PF00126">
    <property type="entry name" value="HTH_1"/>
    <property type="match status" value="1"/>
</dbReference>
<dbReference type="SUPFAM" id="SSF53850">
    <property type="entry name" value="Periplasmic binding protein-like II"/>
    <property type="match status" value="1"/>
</dbReference>
<keyword evidence="4" id="KW-0804">Transcription</keyword>
<evidence type="ECO:0000256" key="1">
    <source>
        <dbReference type="ARBA" id="ARBA00009437"/>
    </source>
</evidence>
<dbReference type="Gene3D" id="3.40.190.10">
    <property type="entry name" value="Periplasmic binding protein-like II"/>
    <property type="match status" value="1"/>
</dbReference>
<name>A0ABY2XBG9_9RHOB</name>
<dbReference type="InterPro" id="IPR036390">
    <property type="entry name" value="WH_DNA-bd_sf"/>
</dbReference>
<dbReference type="InterPro" id="IPR036388">
    <property type="entry name" value="WH-like_DNA-bd_sf"/>
</dbReference>
<evidence type="ECO:0000256" key="4">
    <source>
        <dbReference type="ARBA" id="ARBA00023163"/>
    </source>
</evidence>
<dbReference type="Gene3D" id="1.10.10.10">
    <property type="entry name" value="Winged helix-like DNA-binding domain superfamily/Winged helix DNA-binding domain"/>
    <property type="match status" value="1"/>
</dbReference>
<dbReference type="RefSeq" id="WP_138864208.1">
    <property type="nucleotide sequence ID" value="NZ_VCPC01000002.1"/>
</dbReference>
<feature type="domain" description="HTH lysR-type" evidence="5">
    <location>
        <begin position="1"/>
        <end position="63"/>
    </location>
</feature>
<keyword evidence="2" id="KW-0805">Transcription regulation</keyword>